<reference evidence="4" key="1">
    <citation type="submission" date="2020-12" db="EMBL/GenBank/DDBJ databases">
        <authorList>
            <person name="Iha C."/>
        </authorList>
    </citation>
    <scope>NUCLEOTIDE SEQUENCE</scope>
</reference>
<feature type="domain" description="Protein kinase" evidence="3">
    <location>
        <begin position="17"/>
        <end position="266"/>
    </location>
</feature>
<feature type="region of interest" description="Disordered" evidence="2">
    <location>
        <begin position="865"/>
        <end position="900"/>
    </location>
</feature>
<keyword evidence="5" id="KW-1185">Reference proteome</keyword>
<dbReference type="SUPFAM" id="SSF52540">
    <property type="entry name" value="P-loop containing nucleoside triphosphate hydrolases"/>
    <property type="match status" value="1"/>
</dbReference>
<dbReference type="SMART" id="SM00220">
    <property type="entry name" value="S_TKc"/>
    <property type="match status" value="1"/>
</dbReference>
<dbReference type="InterPro" id="IPR027417">
    <property type="entry name" value="P-loop_NTPase"/>
</dbReference>
<feature type="coiled-coil region" evidence="1">
    <location>
        <begin position="712"/>
        <end position="739"/>
    </location>
</feature>
<dbReference type="PANTHER" id="PTHR45615:SF40">
    <property type="entry name" value="MYOSIN HEAVY CHAIN, NON-MUSCLE"/>
    <property type="match status" value="1"/>
</dbReference>
<dbReference type="Proteomes" id="UP000708148">
    <property type="component" value="Unassembled WGS sequence"/>
</dbReference>
<evidence type="ECO:0000313" key="4">
    <source>
        <dbReference type="EMBL" id="CAD7695366.1"/>
    </source>
</evidence>
<dbReference type="Pfam" id="PF07728">
    <property type="entry name" value="AAA_5"/>
    <property type="match status" value="1"/>
</dbReference>
<organism evidence="4 5">
    <name type="scientific">Ostreobium quekettii</name>
    <dbReference type="NCBI Taxonomy" id="121088"/>
    <lineage>
        <taxon>Eukaryota</taxon>
        <taxon>Viridiplantae</taxon>
        <taxon>Chlorophyta</taxon>
        <taxon>core chlorophytes</taxon>
        <taxon>Ulvophyceae</taxon>
        <taxon>TCBD clade</taxon>
        <taxon>Bryopsidales</taxon>
        <taxon>Ostreobineae</taxon>
        <taxon>Ostreobiaceae</taxon>
        <taxon>Ostreobium</taxon>
    </lineage>
</organism>
<dbReference type="Gene3D" id="3.40.50.300">
    <property type="entry name" value="P-loop containing nucleotide triphosphate hydrolases"/>
    <property type="match status" value="1"/>
</dbReference>
<dbReference type="GO" id="GO:0032982">
    <property type="term" value="C:myosin filament"/>
    <property type="evidence" value="ECO:0007669"/>
    <property type="project" value="TreeGrafter"/>
</dbReference>
<dbReference type="InterPro" id="IPR000719">
    <property type="entry name" value="Prot_kinase_dom"/>
</dbReference>
<evidence type="ECO:0000256" key="2">
    <source>
        <dbReference type="SAM" id="MobiDB-lite"/>
    </source>
</evidence>
<dbReference type="InterPro" id="IPR011009">
    <property type="entry name" value="Kinase-like_dom_sf"/>
</dbReference>
<dbReference type="GO" id="GO:0016460">
    <property type="term" value="C:myosin II complex"/>
    <property type="evidence" value="ECO:0007669"/>
    <property type="project" value="TreeGrafter"/>
</dbReference>
<dbReference type="OrthoDB" id="10687614at2759"/>
<accession>A0A8S1IKY9</accession>
<dbReference type="GO" id="GO:0005524">
    <property type="term" value="F:ATP binding"/>
    <property type="evidence" value="ECO:0007669"/>
    <property type="project" value="InterPro"/>
</dbReference>
<name>A0A8S1IKY9_9CHLO</name>
<protein>
    <recommendedName>
        <fullName evidence="3">Protein kinase domain-containing protein</fullName>
    </recommendedName>
</protein>
<dbReference type="SUPFAM" id="SSF56112">
    <property type="entry name" value="Protein kinase-like (PK-like)"/>
    <property type="match status" value="1"/>
</dbReference>
<dbReference type="EMBL" id="CAJHUC010000333">
    <property type="protein sequence ID" value="CAD7695366.1"/>
    <property type="molecule type" value="Genomic_DNA"/>
</dbReference>
<dbReference type="GO" id="GO:0000146">
    <property type="term" value="F:microfilament motor activity"/>
    <property type="evidence" value="ECO:0007669"/>
    <property type="project" value="TreeGrafter"/>
</dbReference>
<dbReference type="Pfam" id="PF00069">
    <property type="entry name" value="Pkinase"/>
    <property type="match status" value="1"/>
</dbReference>
<dbReference type="GO" id="GO:0051015">
    <property type="term" value="F:actin filament binding"/>
    <property type="evidence" value="ECO:0007669"/>
    <property type="project" value="TreeGrafter"/>
</dbReference>
<dbReference type="Gene3D" id="1.10.510.10">
    <property type="entry name" value="Transferase(Phosphotransferase) domain 1"/>
    <property type="match status" value="1"/>
</dbReference>
<gene>
    <name evidence="4" type="ORF">OSTQU699_LOCUS727</name>
</gene>
<dbReference type="InterPro" id="IPR011704">
    <property type="entry name" value="ATPase_dyneun-rel_AAA"/>
</dbReference>
<dbReference type="PANTHER" id="PTHR45615">
    <property type="entry name" value="MYOSIN HEAVY CHAIN, NON-MUSCLE"/>
    <property type="match status" value="1"/>
</dbReference>
<comment type="caution">
    <text evidence="4">The sequence shown here is derived from an EMBL/GenBank/DDBJ whole genome shotgun (WGS) entry which is preliminary data.</text>
</comment>
<evidence type="ECO:0000256" key="1">
    <source>
        <dbReference type="SAM" id="Coils"/>
    </source>
</evidence>
<dbReference type="GO" id="GO:0004672">
    <property type="term" value="F:protein kinase activity"/>
    <property type="evidence" value="ECO:0007669"/>
    <property type="project" value="InterPro"/>
</dbReference>
<dbReference type="PROSITE" id="PS50011">
    <property type="entry name" value="PROTEIN_KINASE_DOM"/>
    <property type="match status" value="1"/>
</dbReference>
<feature type="coiled-coil region" evidence="1">
    <location>
        <begin position="774"/>
        <end position="801"/>
    </location>
</feature>
<sequence>MKRDIKTLARELDGETVELLEKLGEGGQGSVWRARVCDEYFALKWYEPGSSQEISRRLSRLIAIGRPSDAFLWPVAVVRDTEDKGFGYLMPMLEPGYRAVTELMSGAVEISYQALVTSAARLAGAFRDLHARGMCYGDINFENIFIHPHTGAILICDNDNVVVDGDETSVLGTMRFMAPEIVRGEGRPCADTDRWSLAVLLFYMFMVHHPLEGALEQNIRCLDLPAMEQLYGYAPRFIFDPDDVSNRPDPERQQSVILYWGIYPLFLKDHFTRSFTEGIADPRDGRVRETEWIEVMRRLLDSLCPCPCGADNFYDVDVLRAAPLTRARCWDCGARISLPARMRLEDGRVIILREGTTLCGHHLLKFPGDRGDDVFAVVRRDERGHLALSNVSEQTWRMNFIGKPWTDLRPGEELSLESCVAILFEDTRDMPKLYIKTKSGPRAIDIATRAKLDEELARRGKNTRISLDGGETYKKKKEYGELDWDGFLFASADKTPEPVEERKTIVSQGRKKAQQNKAAPIPAPAPFDSSELEKAIVATREHISRSLETIANVVAREVSTLHGRLEVVDSSVEEIGNELTVQAASVGRDDGKHELAATTIREVQKELESRLSNDKISALIDDAIKKHWRVEREALRDPLEKRIGGLEAQLGENKKELASELDAKTRDLAEDVKSRQRELAESAGKIIESQKAIDALIDDEVDQIRKFRPGTITRMQQEIERLEEELKSKRGELEERDKRIHSLNIELHGLRVIEENEGYSREQLSKVFEENQSLRTKLEDRNALELERDELRSRVEELEKVQALYRAGQEIKRDEGELHRELTDARGDLDKTKASLEGARSEVKLLKGAKRDLETRLDALRSEKEELAKKARDAEADRDEKKNLLEDYQSREQELKDRDSALKEERCEWDQKKRDERDDLDKELQKQREDELEKLRVEARAKALGEHTNEIRKLKDRIAELEQEIARLAPMEKSLEDMTRCYNEICEERVEWLAKRDDLDKEINGLEGNRACLESQLAELLEQKTTREEALAQLEGDIGEKTGELGEVRGRLEKIEQQLEETQRALVVDRAAREEPLHRPVIAVEGTMPQKKQIERDWLKGVKERIRQEGFVFPERLVDSFHTSLKIARWAPLTVMAGVSGTGKSELARLYSRFGGLHYQMVSVQPNWDSPQDLLGFFNYMDNSYQATPFVRALTQSQRKREDRDGFERELLLVLLDEMNLARIELYFSEFNSKLEARRGLSDEEKIAIEVNLGGGYSTELTLPDNVLFVGTMNEDETTQTLSDKILDRGNVISFPRPRRLESRDSTRALERYDERIQKERWSSWIKHPGGESAPGFGVEARENLRDALDAINQAMSGVERAIGHRVLQAIEAYVTNHPAVASANASSDDAWRRAFEDQLMQKVMPKLRGVATDTRSGRACLGEIEDVLRERAGGIVEDFNKARESSHGSFVLRSAEYLTREDG</sequence>
<dbReference type="GO" id="GO:0016887">
    <property type="term" value="F:ATP hydrolysis activity"/>
    <property type="evidence" value="ECO:0007669"/>
    <property type="project" value="InterPro"/>
</dbReference>
<feature type="coiled-coil region" evidence="1">
    <location>
        <begin position="996"/>
        <end position="1072"/>
    </location>
</feature>
<keyword evidence="1" id="KW-0175">Coiled coil</keyword>
<proteinExistence type="predicted"/>
<evidence type="ECO:0000259" key="3">
    <source>
        <dbReference type="PROSITE" id="PS50011"/>
    </source>
</evidence>
<evidence type="ECO:0000313" key="5">
    <source>
        <dbReference type="Proteomes" id="UP000708148"/>
    </source>
</evidence>
<dbReference type="GO" id="GO:0005737">
    <property type="term" value="C:cytoplasm"/>
    <property type="evidence" value="ECO:0007669"/>
    <property type="project" value="TreeGrafter"/>
</dbReference>